<dbReference type="SUPFAM" id="SSF56496">
    <property type="entry name" value="Fibrinogen C-terminal domain-like"/>
    <property type="match status" value="1"/>
</dbReference>
<reference evidence="3" key="1">
    <citation type="submission" date="2017-05" db="UniProtKB">
        <authorList>
            <consortium name="EnsemblMetazoa"/>
        </authorList>
    </citation>
    <scope>IDENTIFICATION</scope>
</reference>
<organism evidence="3">
    <name type="scientific">Amphimedon queenslandica</name>
    <name type="common">Sponge</name>
    <dbReference type="NCBI Taxonomy" id="400682"/>
    <lineage>
        <taxon>Eukaryota</taxon>
        <taxon>Metazoa</taxon>
        <taxon>Porifera</taxon>
        <taxon>Demospongiae</taxon>
        <taxon>Heteroscleromorpha</taxon>
        <taxon>Haplosclerida</taxon>
        <taxon>Niphatidae</taxon>
        <taxon>Amphimedon</taxon>
    </lineage>
</organism>
<name>A0A1X7VRD6_AMPQE</name>
<dbReference type="InParanoid" id="A0A1X7VRD6"/>
<dbReference type="InterPro" id="IPR036056">
    <property type="entry name" value="Fibrinogen-like_C"/>
</dbReference>
<keyword evidence="2" id="KW-0732">Signal</keyword>
<dbReference type="AlphaFoldDB" id="A0A1X7VRD6"/>
<feature type="signal peptide" evidence="2">
    <location>
        <begin position="1"/>
        <end position="21"/>
    </location>
</feature>
<accession>A0A1X7VRD6</accession>
<evidence type="ECO:0000256" key="2">
    <source>
        <dbReference type="SAM" id="SignalP"/>
    </source>
</evidence>
<sequence>MLSFLCSLVFIAACLSGITLGNDVQGLAHHNHGGCHCRDKLNKDIIASIDRCVDAIKMETSTGCNGLIQSMKNDASVYMVISSNHGCRCGVKITKDLLEMLQNCVQTLDDMESCNTAGPPPASSSKSATVAPSTTAAPSPTTAASTTRGPPNNPPVTSSVPRPTASPTATPAFPSSCNEIKKKHPTKRSGYYHIQTKTGKVRKVYCFMGRLCGVHGGWTKIAHFNAVRANTCPKGFKFHKHGQFKACGRMNTKTSSCQSLNFPVGFDYQRVCGKVFGYQLGHTSALSNGATTINGPYVDGISLTHGSPRKHIWTFMSSFSAIQAKYAKLNCPCSKGSTQKVPSFIGSSYFCESGLHTAWHQKYYTKMFPDRLWNGIHCGVVERPCCVHKGLPWFNKVLSDGTTDEDIEFRLCGTGGTDKKDTPFFFYDIFVK</sequence>
<feature type="chain" id="PRO_5012688388" evidence="2">
    <location>
        <begin position="22"/>
        <end position="432"/>
    </location>
</feature>
<evidence type="ECO:0000313" key="3">
    <source>
        <dbReference type="EnsemblMetazoa" id="Aqu2.1.42637_001"/>
    </source>
</evidence>
<evidence type="ECO:0000256" key="1">
    <source>
        <dbReference type="SAM" id="MobiDB-lite"/>
    </source>
</evidence>
<feature type="region of interest" description="Disordered" evidence="1">
    <location>
        <begin position="115"/>
        <end position="184"/>
    </location>
</feature>
<dbReference type="OrthoDB" id="5971203at2759"/>
<proteinExistence type="predicted"/>
<protein>
    <submittedName>
        <fullName evidence="3">Uncharacterized protein</fullName>
    </submittedName>
</protein>
<feature type="compositionally biased region" description="Low complexity" evidence="1">
    <location>
        <begin position="123"/>
        <end position="176"/>
    </location>
</feature>
<dbReference type="EnsemblMetazoa" id="Aqu2.1.42637_001">
    <property type="protein sequence ID" value="Aqu2.1.42637_001"/>
    <property type="gene ID" value="Aqu2.1.42637"/>
</dbReference>